<dbReference type="EMBL" id="KN717077">
    <property type="protein sequence ID" value="KJH40625.1"/>
    <property type="molecule type" value="Genomic_DNA"/>
</dbReference>
<dbReference type="PANTHER" id="PTHR46219">
    <property type="entry name" value="PROTEIN CBG11138"/>
    <property type="match status" value="1"/>
</dbReference>
<feature type="domain" description="ShKT" evidence="4">
    <location>
        <begin position="32"/>
        <end position="72"/>
    </location>
</feature>
<dbReference type="SMART" id="SM00254">
    <property type="entry name" value="ShKT"/>
    <property type="match status" value="2"/>
</dbReference>
<reference evidence="6" key="2">
    <citation type="journal article" date="2016" name="Sci. Rep.">
        <title>Dictyocaulus viviparus genome, variome and transcriptome elucidate lungworm biology and support future intervention.</title>
        <authorList>
            <person name="McNulty S.N."/>
            <person name="Strube C."/>
            <person name="Rosa B.A."/>
            <person name="Martin J.C."/>
            <person name="Tyagi R."/>
            <person name="Choi Y.J."/>
            <person name="Wang Q."/>
            <person name="Hallsworth Pepin K."/>
            <person name="Zhang X."/>
            <person name="Ozersky P."/>
            <person name="Wilson R.K."/>
            <person name="Sternberg P.W."/>
            <person name="Gasser R.B."/>
            <person name="Mitreva M."/>
        </authorList>
    </citation>
    <scope>NUCLEOTIDE SEQUENCE [LARGE SCALE GENOMIC DNA]</scope>
    <source>
        <strain evidence="6">HannoverDv2000</strain>
    </source>
</reference>
<evidence type="ECO:0000313" key="5">
    <source>
        <dbReference type="EMBL" id="KJH40625.1"/>
    </source>
</evidence>
<evidence type="ECO:0000259" key="4">
    <source>
        <dbReference type="PROSITE" id="PS51670"/>
    </source>
</evidence>
<name>A0A0D8X7T3_DICVI</name>
<dbReference type="FunFam" id="1.10.10.1940:FF:000002">
    <property type="entry name" value="PHAryngeal gland Toxin-related"/>
    <property type="match status" value="1"/>
</dbReference>
<gene>
    <name evidence="5" type="ORF">DICVIV_13413</name>
</gene>
<organism evidence="5 6">
    <name type="scientific">Dictyocaulus viviparus</name>
    <name type="common">Bovine lungworm</name>
    <dbReference type="NCBI Taxonomy" id="29172"/>
    <lineage>
        <taxon>Eukaryota</taxon>
        <taxon>Metazoa</taxon>
        <taxon>Ecdysozoa</taxon>
        <taxon>Nematoda</taxon>
        <taxon>Chromadorea</taxon>
        <taxon>Rhabditida</taxon>
        <taxon>Rhabditina</taxon>
        <taxon>Rhabditomorpha</taxon>
        <taxon>Strongyloidea</taxon>
        <taxon>Metastrongylidae</taxon>
        <taxon>Dictyocaulus</taxon>
    </lineage>
</organism>
<evidence type="ECO:0000256" key="1">
    <source>
        <dbReference type="ARBA" id="ARBA00022729"/>
    </source>
</evidence>
<dbReference type="Proteomes" id="UP000053766">
    <property type="component" value="Unassembled WGS sequence"/>
</dbReference>
<accession>A0A0D8X7T3</accession>
<protein>
    <submittedName>
        <fullName evidence="5">ShTK domain protein</fullName>
    </submittedName>
</protein>
<dbReference type="AlphaFoldDB" id="A0A0D8X7T3"/>
<dbReference type="Gene3D" id="1.10.10.1940">
    <property type="match status" value="1"/>
</dbReference>
<reference evidence="5 6" key="1">
    <citation type="submission" date="2013-11" db="EMBL/GenBank/DDBJ databases">
        <title>Draft genome of the bovine lungworm Dictyocaulus viviparus.</title>
        <authorList>
            <person name="Mitreva M."/>
        </authorList>
    </citation>
    <scope>NUCLEOTIDE SEQUENCE [LARGE SCALE GENOMIC DNA]</scope>
    <source>
        <strain evidence="5 6">HannoverDv2000</strain>
    </source>
</reference>
<proteinExistence type="predicted"/>
<dbReference type="STRING" id="29172.A0A0D8X7T3"/>
<sequence length="129" mass="14312">MCINDGMDEICCENSLQRQRRKIKSKEDFSACTDLLNPITLVSDCPARAHLCNDALYFKTMTKQCPKTCNRCPGTPGATIPPPEVSGCRDFVSPITGVSDCPQRSNYCTHPLYRSVMIMQCSKTCGFCT</sequence>
<dbReference type="Gene3D" id="1.10.10.1870">
    <property type="entry name" value="ShTK domain-like"/>
    <property type="match status" value="1"/>
</dbReference>
<dbReference type="Pfam" id="PF01549">
    <property type="entry name" value="ShK"/>
    <property type="match status" value="2"/>
</dbReference>
<keyword evidence="1" id="KW-0732">Signal</keyword>
<keyword evidence="6" id="KW-1185">Reference proteome</keyword>
<dbReference type="OrthoDB" id="5863778at2759"/>
<dbReference type="InterPro" id="IPR003582">
    <property type="entry name" value="ShKT_dom"/>
</dbReference>
<evidence type="ECO:0000256" key="3">
    <source>
        <dbReference type="PROSITE-ProRule" id="PRU01005"/>
    </source>
</evidence>
<evidence type="ECO:0000313" key="6">
    <source>
        <dbReference type="Proteomes" id="UP000053766"/>
    </source>
</evidence>
<dbReference type="PROSITE" id="PS51670">
    <property type="entry name" value="SHKT"/>
    <property type="match status" value="1"/>
</dbReference>
<keyword evidence="2" id="KW-1015">Disulfide bond</keyword>
<evidence type="ECO:0000256" key="2">
    <source>
        <dbReference type="ARBA" id="ARBA00023157"/>
    </source>
</evidence>
<comment type="caution">
    <text evidence="3">Lacks conserved residue(s) required for the propagation of feature annotation.</text>
</comment>
<dbReference type="PANTHER" id="PTHR46219:SF5">
    <property type="entry name" value="SHKT DOMAIN-CONTAINING PROTEIN"/>
    <property type="match status" value="1"/>
</dbReference>